<dbReference type="NCBIfam" id="TIGR02349">
    <property type="entry name" value="DnaJ_bact"/>
    <property type="match status" value="1"/>
</dbReference>
<evidence type="ECO:0000313" key="10">
    <source>
        <dbReference type="EMBL" id="CAH9075866.1"/>
    </source>
</evidence>
<evidence type="ECO:0000313" key="11">
    <source>
        <dbReference type="Proteomes" id="UP001152523"/>
    </source>
</evidence>
<dbReference type="GO" id="GO:0009408">
    <property type="term" value="P:response to heat"/>
    <property type="evidence" value="ECO:0007669"/>
    <property type="project" value="InterPro"/>
</dbReference>
<dbReference type="InterPro" id="IPR008971">
    <property type="entry name" value="HSP40/DnaJ_pept-bd"/>
</dbReference>
<gene>
    <name evidence="10" type="ORF">CEPIT_LOCUS5682</name>
</gene>
<dbReference type="SUPFAM" id="SSF57938">
    <property type="entry name" value="DnaJ/Hsp40 cysteine-rich domain"/>
    <property type="match status" value="1"/>
</dbReference>
<keyword evidence="7" id="KW-0812">Transmembrane</keyword>
<name>A0AAV0CJV3_9ASTE</name>
<evidence type="ECO:0000256" key="7">
    <source>
        <dbReference type="SAM" id="Phobius"/>
    </source>
</evidence>
<dbReference type="PROSITE" id="PS50076">
    <property type="entry name" value="DNAJ_2"/>
    <property type="match status" value="1"/>
</dbReference>
<protein>
    <submittedName>
        <fullName evidence="10">Uncharacterized protein</fullName>
    </submittedName>
</protein>
<keyword evidence="7" id="KW-0472">Membrane</keyword>
<dbReference type="CDD" id="cd06257">
    <property type="entry name" value="DnaJ"/>
    <property type="match status" value="1"/>
</dbReference>
<feature type="domain" description="J" evidence="8">
    <location>
        <begin position="87"/>
        <end position="151"/>
    </location>
</feature>
<feature type="domain" description="CR-type" evidence="9">
    <location>
        <begin position="223"/>
        <end position="305"/>
    </location>
</feature>
<feature type="transmembrane region" description="Helical" evidence="7">
    <location>
        <begin position="499"/>
        <end position="520"/>
    </location>
</feature>
<evidence type="ECO:0000259" key="8">
    <source>
        <dbReference type="PROSITE" id="PS50076"/>
    </source>
</evidence>
<dbReference type="GO" id="GO:0008270">
    <property type="term" value="F:zinc ion binding"/>
    <property type="evidence" value="ECO:0007669"/>
    <property type="project" value="UniProtKB-KW"/>
</dbReference>
<dbReference type="InterPro" id="IPR001305">
    <property type="entry name" value="HSP_DnaJ_Cys-rich_dom"/>
</dbReference>
<dbReference type="GO" id="GO:0042026">
    <property type="term" value="P:protein refolding"/>
    <property type="evidence" value="ECO:0007669"/>
    <property type="project" value="TreeGrafter"/>
</dbReference>
<dbReference type="EMBL" id="CAMAPF010000030">
    <property type="protein sequence ID" value="CAH9075866.1"/>
    <property type="molecule type" value="Genomic_DNA"/>
</dbReference>
<dbReference type="HAMAP" id="MF_01152">
    <property type="entry name" value="DnaJ"/>
    <property type="match status" value="1"/>
</dbReference>
<keyword evidence="2" id="KW-0677">Repeat</keyword>
<organism evidence="10 11">
    <name type="scientific">Cuscuta epithymum</name>
    <dbReference type="NCBI Taxonomy" id="186058"/>
    <lineage>
        <taxon>Eukaryota</taxon>
        <taxon>Viridiplantae</taxon>
        <taxon>Streptophyta</taxon>
        <taxon>Embryophyta</taxon>
        <taxon>Tracheophyta</taxon>
        <taxon>Spermatophyta</taxon>
        <taxon>Magnoliopsida</taxon>
        <taxon>eudicotyledons</taxon>
        <taxon>Gunneridae</taxon>
        <taxon>Pentapetalae</taxon>
        <taxon>asterids</taxon>
        <taxon>lamiids</taxon>
        <taxon>Solanales</taxon>
        <taxon>Convolvulaceae</taxon>
        <taxon>Cuscuteae</taxon>
        <taxon>Cuscuta</taxon>
        <taxon>Cuscuta subgen. Cuscuta</taxon>
    </lineage>
</organism>
<dbReference type="InterPro" id="IPR002939">
    <property type="entry name" value="DnaJ_C"/>
</dbReference>
<accession>A0AAV0CJV3</accession>
<dbReference type="CDD" id="cd10747">
    <property type="entry name" value="DnaJ_C"/>
    <property type="match status" value="1"/>
</dbReference>
<dbReference type="Gene3D" id="2.10.230.10">
    <property type="entry name" value="Heat shock protein DnaJ, cysteine-rich domain"/>
    <property type="match status" value="1"/>
</dbReference>
<evidence type="ECO:0000256" key="3">
    <source>
        <dbReference type="ARBA" id="ARBA00022771"/>
    </source>
</evidence>
<dbReference type="Pfam" id="PF00226">
    <property type="entry name" value="DnaJ"/>
    <property type="match status" value="1"/>
</dbReference>
<evidence type="ECO:0000256" key="5">
    <source>
        <dbReference type="ARBA" id="ARBA00023186"/>
    </source>
</evidence>
<dbReference type="PROSITE" id="PS51188">
    <property type="entry name" value="ZF_CR"/>
    <property type="match status" value="1"/>
</dbReference>
<reference evidence="10" key="1">
    <citation type="submission" date="2022-07" db="EMBL/GenBank/DDBJ databases">
        <authorList>
            <person name="Macas J."/>
            <person name="Novak P."/>
            <person name="Neumann P."/>
        </authorList>
    </citation>
    <scope>NUCLEOTIDE SEQUENCE</scope>
</reference>
<dbReference type="GO" id="GO:0009535">
    <property type="term" value="C:chloroplast thylakoid membrane"/>
    <property type="evidence" value="ECO:0007669"/>
    <property type="project" value="TreeGrafter"/>
</dbReference>
<evidence type="ECO:0000256" key="1">
    <source>
        <dbReference type="ARBA" id="ARBA00022723"/>
    </source>
</evidence>
<evidence type="ECO:0000256" key="4">
    <source>
        <dbReference type="ARBA" id="ARBA00022833"/>
    </source>
</evidence>
<dbReference type="InterPro" id="IPR001623">
    <property type="entry name" value="DnaJ_domain"/>
</dbReference>
<dbReference type="Pfam" id="PF00684">
    <property type="entry name" value="DnaJ_CXXCXGXG"/>
    <property type="match status" value="1"/>
</dbReference>
<dbReference type="GO" id="GO:0005524">
    <property type="term" value="F:ATP binding"/>
    <property type="evidence" value="ECO:0007669"/>
    <property type="project" value="InterPro"/>
</dbReference>
<dbReference type="AlphaFoldDB" id="A0AAV0CJV3"/>
<evidence type="ECO:0000259" key="9">
    <source>
        <dbReference type="PROSITE" id="PS51188"/>
    </source>
</evidence>
<dbReference type="InterPro" id="IPR036869">
    <property type="entry name" value="J_dom_sf"/>
</dbReference>
<dbReference type="InterPro" id="IPR018253">
    <property type="entry name" value="DnaJ_domain_CS"/>
</dbReference>
<feature type="zinc finger region" description="CR-type" evidence="6">
    <location>
        <begin position="223"/>
        <end position="305"/>
    </location>
</feature>
<dbReference type="GO" id="GO:0051082">
    <property type="term" value="F:unfolded protein binding"/>
    <property type="evidence" value="ECO:0007669"/>
    <property type="project" value="InterPro"/>
</dbReference>
<keyword evidence="1 6" id="KW-0479">Metal-binding</keyword>
<dbReference type="SUPFAM" id="SSF46565">
    <property type="entry name" value="Chaperone J-domain"/>
    <property type="match status" value="1"/>
</dbReference>
<dbReference type="Gene3D" id="1.10.287.110">
    <property type="entry name" value="DnaJ domain"/>
    <property type="match status" value="1"/>
</dbReference>
<dbReference type="Gene3D" id="2.60.260.20">
    <property type="entry name" value="Urease metallochaperone UreE, N-terminal domain"/>
    <property type="match status" value="2"/>
</dbReference>
<proteinExistence type="inferred from homology"/>
<dbReference type="Proteomes" id="UP001152523">
    <property type="component" value="Unassembled WGS sequence"/>
</dbReference>
<evidence type="ECO:0000256" key="6">
    <source>
        <dbReference type="PROSITE-ProRule" id="PRU00546"/>
    </source>
</evidence>
<keyword evidence="4 6" id="KW-0862">Zinc</keyword>
<dbReference type="SUPFAM" id="SSF49493">
    <property type="entry name" value="HSP40/DnaJ peptide-binding domain"/>
    <property type="match status" value="2"/>
</dbReference>
<dbReference type="PROSITE" id="PS00636">
    <property type="entry name" value="DNAJ_1"/>
    <property type="match status" value="1"/>
</dbReference>
<dbReference type="CDD" id="cd10719">
    <property type="entry name" value="DnaJ_zf"/>
    <property type="match status" value="1"/>
</dbReference>
<dbReference type="InterPro" id="IPR012724">
    <property type="entry name" value="DnaJ"/>
</dbReference>
<dbReference type="GO" id="GO:0031072">
    <property type="term" value="F:heat shock protein binding"/>
    <property type="evidence" value="ECO:0007669"/>
    <property type="project" value="InterPro"/>
</dbReference>
<comment type="caution">
    <text evidence="10">The sequence shown here is derived from an EMBL/GenBank/DDBJ whole genome shotgun (WGS) entry which is preliminary data.</text>
</comment>
<dbReference type="PANTHER" id="PTHR43096:SF26">
    <property type="entry name" value="CR-TYPE DOMAIN-CONTAINING PROTEIN"/>
    <property type="match status" value="1"/>
</dbReference>
<keyword evidence="5" id="KW-0143">Chaperone</keyword>
<keyword evidence="3 6" id="KW-0863">Zinc-finger</keyword>
<dbReference type="InterPro" id="IPR036410">
    <property type="entry name" value="HSP_DnaJ_Cys-rich_dom_sf"/>
</dbReference>
<dbReference type="Pfam" id="PF01556">
    <property type="entry name" value="DnaJ_C"/>
    <property type="match status" value="1"/>
</dbReference>
<keyword evidence="7" id="KW-1133">Transmembrane helix</keyword>
<evidence type="ECO:0000256" key="2">
    <source>
        <dbReference type="ARBA" id="ARBA00022737"/>
    </source>
</evidence>
<dbReference type="FunFam" id="2.10.230.10:FF:000002">
    <property type="entry name" value="Molecular chaperone DnaJ"/>
    <property type="match status" value="1"/>
</dbReference>
<keyword evidence="11" id="KW-1185">Reference proteome</keyword>
<dbReference type="PANTHER" id="PTHR43096">
    <property type="entry name" value="DNAJ HOMOLOG 1, MITOCHONDRIAL-RELATED"/>
    <property type="match status" value="1"/>
</dbReference>
<sequence length="541" mass="59742">MPVIHVNQNRAFLLTPHSTGNKLSNFAPSTHPSCHFSPTPTFLKPKTLLFRSLPSQFILPNDSSLFPFSTHPRRFASVIAAAKKGSDYYSVLNVGKNASLQEIKASYRRLARQYHPDMNKGQGAEEKFKEISSAYEVLSDAEKRSLYDRFGEAGLQGEYNESGDGASGIDPFEMFTQYFGDSHSFFGGSGSSRGFNFDFSNAGRQDLDIRYDLHLSFKESIFGGERDIEVPCLEACDGCEGTGAKSRSCIKTCSNCQGRGGVVKTEKTPFGIVSQVSTCPKCSGNGKIIADACRQCNGQGQVKSKRSLRVVIPPGVSDGSSMQLRGEGNIDKTRGIAGNLFLVVHVEEENGILRDGLNLYSKVDIDYTGAILGTITKVKTMDGIRDLKIPPGCQPGDTLKMENMGVPNMSRPHERGDHHFIVNVRIPKNISNEEQDLLKALASIRAASKDHSVPFDDHPHRSVPHMWKSLKNFFRQKQPGERFASMSMETRTLRICPSFTSSFVVSISALLFLTCIIALVKIARSTFHKKEITDRQNLSPY</sequence>
<dbReference type="PRINTS" id="PR00625">
    <property type="entry name" value="JDOMAIN"/>
</dbReference>
<dbReference type="SMART" id="SM00271">
    <property type="entry name" value="DnaJ"/>
    <property type="match status" value="1"/>
</dbReference>